<feature type="transmembrane region" description="Helical" evidence="5">
    <location>
        <begin position="239"/>
        <end position="258"/>
    </location>
</feature>
<evidence type="ECO:0000256" key="5">
    <source>
        <dbReference type="SAM" id="Phobius"/>
    </source>
</evidence>
<accession>A0A1Y4IRA0</accession>
<dbReference type="PANTHER" id="PTHR37422:SF13">
    <property type="entry name" value="LIPOPOLYSACCHARIDE BIOSYNTHESIS PROTEIN PA4999-RELATED"/>
    <property type="match status" value="1"/>
</dbReference>
<feature type="transmembrane region" description="Helical" evidence="5">
    <location>
        <begin position="191"/>
        <end position="210"/>
    </location>
</feature>
<keyword evidence="2 5" id="KW-0812">Transmembrane</keyword>
<dbReference type="GO" id="GO:0016020">
    <property type="term" value="C:membrane"/>
    <property type="evidence" value="ECO:0007669"/>
    <property type="project" value="UniProtKB-SubCell"/>
</dbReference>
<evidence type="ECO:0000256" key="1">
    <source>
        <dbReference type="ARBA" id="ARBA00004141"/>
    </source>
</evidence>
<dbReference type="InterPro" id="IPR051533">
    <property type="entry name" value="WaaL-like"/>
</dbReference>
<feature type="transmembrane region" description="Helical" evidence="5">
    <location>
        <begin position="35"/>
        <end position="55"/>
    </location>
</feature>
<dbReference type="InterPro" id="IPR007016">
    <property type="entry name" value="O-antigen_ligase-rel_domated"/>
</dbReference>
<feature type="transmembrane region" description="Helical" evidence="5">
    <location>
        <begin position="216"/>
        <end position="232"/>
    </location>
</feature>
<organism evidence="7 8">
    <name type="scientific">Parabacteroides distasonis</name>
    <dbReference type="NCBI Taxonomy" id="823"/>
    <lineage>
        <taxon>Bacteria</taxon>
        <taxon>Pseudomonadati</taxon>
        <taxon>Bacteroidota</taxon>
        <taxon>Bacteroidia</taxon>
        <taxon>Bacteroidales</taxon>
        <taxon>Tannerellaceae</taxon>
        <taxon>Parabacteroides</taxon>
    </lineage>
</organism>
<evidence type="ECO:0000256" key="2">
    <source>
        <dbReference type="ARBA" id="ARBA00022692"/>
    </source>
</evidence>
<sequence>MRIKFKVNEIIQCVALFFLCVYIFFPSILIKDICAYITAFLLIVTFLVKSSYVLRVSNITKIWIFIIFYSVLVSIISLGIDWSNDGISAVKWMLFAILLYQMILFGDFISVYVIRMLLIFSTCFCFMTYLQFVDIGVVDVINMHLLGAEELQMNSQAKLIGSYYGITSSNFLNAFYISILNAYVSSRIVNSVKYSISDILFYIIGVVAILLTGKKGIIIANFFAFIVVFFVLHKINIKVVAKLIFIVCLFYIVLNIIMNFEMGAFEGLIWAVFDSKDISNGRFDMYAIAFNNIRDSLLLGNGWGSSYKIFSNGVHNIYIQLVYEIGFIGMMFFVLFFVYNLIDNRNAYLRSMSMKGKRALSFCLYMQIVFLVYGFTGNPLFYYSTLLIYFIVLSVKKLNCVNVKL</sequence>
<feature type="transmembrane region" description="Helical" evidence="5">
    <location>
        <begin position="7"/>
        <end position="29"/>
    </location>
</feature>
<protein>
    <recommendedName>
        <fullName evidence="6">O-antigen ligase-related domain-containing protein</fullName>
    </recommendedName>
</protein>
<feature type="transmembrane region" description="Helical" evidence="5">
    <location>
        <begin position="117"/>
        <end position="141"/>
    </location>
</feature>
<feature type="transmembrane region" description="Helical" evidence="5">
    <location>
        <begin position="359"/>
        <end position="375"/>
    </location>
</feature>
<keyword evidence="4 5" id="KW-0472">Membrane</keyword>
<feature type="domain" description="O-antigen ligase-related" evidence="6">
    <location>
        <begin position="201"/>
        <end position="334"/>
    </location>
</feature>
<name>A0A1Y4IRA0_PARDI</name>
<feature type="transmembrane region" description="Helical" evidence="5">
    <location>
        <begin position="161"/>
        <end position="184"/>
    </location>
</feature>
<dbReference type="PANTHER" id="PTHR37422">
    <property type="entry name" value="TEICHURONIC ACID BIOSYNTHESIS PROTEIN TUAE"/>
    <property type="match status" value="1"/>
</dbReference>
<keyword evidence="3 5" id="KW-1133">Transmembrane helix</keyword>
<dbReference type="Proteomes" id="UP000195950">
    <property type="component" value="Unassembled WGS sequence"/>
</dbReference>
<evidence type="ECO:0000313" key="7">
    <source>
        <dbReference type="EMBL" id="OUP22898.1"/>
    </source>
</evidence>
<feature type="transmembrane region" description="Helical" evidence="5">
    <location>
        <begin position="62"/>
        <end position="80"/>
    </location>
</feature>
<feature type="transmembrane region" description="Helical" evidence="5">
    <location>
        <begin position="92"/>
        <end position="110"/>
    </location>
</feature>
<evidence type="ECO:0000259" key="6">
    <source>
        <dbReference type="Pfam" id="PF04932"/>
    </source>
</evidence>
<dbReference type="RefSeq" id="WP_008772717.1">
    <property type="nucleotide sequence ID" value="NZ_NFJX01000001.1"/>
</dbReference>
<feature type="transmembrane region" description="Helical" evidence="5">
    <location>
        <begin position="317"/>
        <end position="339"/>
    </location>
</feature>
<comment type="caution">
    <text evidence="7">The sequence shown here is derived from an EMBL/GenBank/DDBJ whole genome shotgun (WGS) entry which is preliminary data.</text>
</comment>
<evidence type="ECO:0000256" key="4">
    <source>
        <dbReference type="ARBA" id="ARBA00023136"/>
    </source>
</evidence>
<dbReference type="EMBL" id="NFJX01000001">
    <property type="protein sequence ID" value="OUP22898.1"/>
    <property type="molecule type" value="Genomic_DNA"/>
</dbReference>
<evidence type="ECO:0000313" key="8">
    <source>
        <dbReference type="Proteomes" id="UP000195950"/>
    </source>
</evidence>
<proteinExistence type="predicted"/>
<gene>
    <name evidence="7" type="ORF">B5F32_01525</name>
</gene>
<evidence type="ECO:0000256" key="3">
    <source>
        <dbReference type="ARBA" id="ARBA00022989"/>
    </source>
</evidence>
<reference evidence="8" key="1">
    <citation type="submission" date="2017-04" db="EMBL/GenBank/DDBJ databases">
        <title>Function of individual gut microbiota members based on whole genome sequencing of pure cultures obtained from chicken caecum.</title>
        <authorList>
            <person name="Medvecky M."/>
            <person name="Cejkova D."/>
            <person name="Polansky O."/>
            <person name="Karasova D."/>
            <person name="Kubasova T."/>
            <person name="Cizek A."/>
            <person name="Rychlik I."/>
        </authorList>
    </citation>
    <scope>NUCLEOTIDE SEQUENCE [LARGE SCALE GENOMIC DNA]</scope>
    <source>
        <strain evidence="8">An199</strain>
    </source>
</reference>
<dbReference type="AlphaFoldDB" id="A0A1Y4IRA0"/>
<dbReference type="Pfam" id="PF04932">
    <property type="entry name" value="Wzy_C"/>
    <property type="match status" value="1"/>
</dbReference>
<comment type="subcellular location">
    <subcellularLocation>
        <location evidence="1">Membrane</location>
        <topology evidence="1">Multi-pass membrane protein</topology>
    </subcellularLocation>
</comment>